<evidence type="ECO:0000256" key="4">
    <source>
        <dbReference type="ARBA" id="ARBA00022630"/>
    </source>
</evidence>
<dbReference type="Proteomes" id="UP000280073">
    <property type="component" value="Unassembled WGS sequence"/>
</dbReference>
<dbReference type="Pfam" id="PF01180">
    <property type="entry name" value="DHO_dh"/>
    <property type="match status" value="1"/>
</dbReference>
<dbReference type="PANTHER" id="PTHR48109">
    <property type="entry name" value="DIHYDROOROTATE DEHYDROGENASE (QUINONE), MITOCHONDRIAL-RELATED"/>
    <property type="match status" value="1"/>
</dbReference>
<dbReference type="EMBL" id="RFDI01001092">
    <property type="protein sequence ID" value="RSR49170.1"/>
    <property type="molecule type" value="Genomic_DNA"/>
</dbReference>
<keyword evidence="6" id="KW-0665">Pyrimidine biosynthesis</keyword>
<keyword evidence="7" id="KW-0560">Oxidoreductase</keyword>
<dbReference type="PANTHER" id="PTHR48109:SF4">
    <property type="entry name" value="DIHYDROOROTATE DEHYDROGENASE (QUINONE), MITOCHONDRIAL"/>
    <property type="match status" value="1"/>
</dbReference>
<name>A0A3R9U8U5_ACIBA</name>
<keyword evidence="5" id="KW-0288">FMN</keyword>
<evidence type="ECO:0000256" key="3">
    <source>
        <dbReference type="ARBA" id="ARBA00022475"/>
    </source>
</evidence>
<feature type="non-terminal residue" evidence="9">
    <location>
        <position position="1"/>
    </location>
</feature>
<evidence type="ECO:0000256" key="2">
    <source>
        <dbReference type="ARBA" id="ARBA00004725"/>
    </source>
</evidence>
<evidence type="ECO:0000313" key="10">
    <source>
        <dbReference type="Proteomes" id="UP000280073"/>
    </source>
</evidence>
<evidence type="ECO:0000256" key="7">
    <source>
        <dbReference type="ARBA" id="ARBA00023002"/>
    </source>
</evidence>
<dbReference type="GO" id="GO:0004152">
    <property type="term" value="F:dihydroorotate dehydrogenase activity"/>
    <property type="evidence" value="ECO:0007669"/>
    <property type="project" value="UniProtKB-ARBA"/>
</dbReference>
<evidence type="ECO:0000313" key="9">
    <source>
        <dbReference type="EMBL" id="RSR49170.1"/>
    </source>
</evidence>
<dbReference type="GO" id="GO:0044205">
    <property type="term" value="P:'de novo' UMP biosynthetic process"/>
    <property type="evidence" value="ECO:0007669"/>
    <property type="project" value="UniProtKB-UniPathway"/>
</dbReference>
<dbReference type="GO" id="GO:0005886">
    <property type="term" value="C:plasma membrane"/>
    <property type="evidence" value="ECO:0007669"/>
    <property type="project" value="TreeGrafter"/>
</dbReference>
<protein>
    <submittedName>
        <fullName evidence="9">Quinone-dependent dihydroorotate dehydrogenase</fullName>
    </submittedName>
</protein>
<evidence type="ECO:0000259" key="8">
    <source>
        <dbReference type="Pfam" id="PF01180"/>
    </source>
</evidence>
<keyword evidence="3" id="KW-1003">Cell membrane</keyword>
<accession>A0A3R9U8U5</accession>
<dbReference type="GO" id="GO:0005737">
    <property type="term" value="C:cytoplasm"/>
    <property type="evidence" value="ECO:0007669"/>
    <property type="project" value="InterPro"/>
</dbReference>
<reference evidence="9 10" key="1">
    <citation type="submission" date="2018-10" db="EMBL/GenBank/DDBJ databases">
        <title>GWAS and RNA-Seq identify cryptic mechanisms of antimicrobial resistance in Acinetobacter baumannii.</title>
        <authorList>
            <person name="Sahl J.W."/>
        </authorList>
    </citation>
    <scope>NUCLEOTIDE SEQUENCE [LARGE SCALE GENOMIC DNA]</scope>
    <source>
        <strain evidence="9 10">TG28175</strain>
    </source>
</reference>
<dbReference type="InterPro" id="IPR050074">
    <property type="entry name" value="DHO_dehydrogenase"/>
</dbReference>
<comment type="cofactor">
    <cofactor evidence="1">
        <name>FMN</name>
        <dbReference type="ChEBI" id="CHEBI:58210"/>
    </cofactor>
</comment>
<evidence type="ECO:0000256" key="1">
    <source>
        <dbReference type="ARBA" id="ARBA00001917"/>
    </source>
</evidence>
<sequence>PLIGVGGILSGEQAAAKQQAGATLVQIYSGLIYTGPTLVKQCVEAMT</sequence>
<dbReference type="InterPro" id="IPR005720">
    <property type="entry name" value="Dihydroorotate_DH_cat"/>
</dbReference>
<dbReference type="AlphaFoldDB" id="A0A3R9U8U5"/>
<dbReference type="SUPFAM" id="SSF51395">
    <property type="entry name" value="FMN-linked oxidoreductases"/>
    <property type="match status" value="1"/>
</dbReference>
<dbReference type="Gene3D" id="3.20.20.70">
    <property type="entry name" value="Aldolase class I"/>
    <property type="match status" value="1"/>
</dbReference>
<keyword evidence="3" id="KW-0472">Membrane</keyword>
<evidence type="ECO:0000256" key="6">
    <source>
        <dbReference type="ARBA" id="ARBA00022975"/>
    </source>
</evidence>
<dbReference type="InterPro" id="IPR013785">
    <property type="entry name" value="Aldolase_TIM"/>
</dbReference>
<proteinExistence type="predicted"/>
<keyword evidence="4" id="KW-0285">Flavoprotein</keyword>
<evidence type="ECO:0000256" key="5">
    <source>
        <dbReference type="ARBA" id="ARBA00022643"/>
    </source>
</evidence>
<dbReference type="InterPro" id="IPR001295">
    <property type="entry name" value="Dihydroorotate_DH_CS"/>
</dbReference>
<dbReference type="PROSITE" id="PS00912">
    <property type="entry name" value="DHODEHASE_2"/>
    <property type="match status" value="1"/>
</dbReference>
<dbReference type="GO" id="GO:0006207">
    <property type="term" value="P:'de novo' pyrimidine nucleobase biosynthetic process"/>
    <property type="evidence" value="ECO:0007669"/>
    <property type="project" value="InterPro"/>
</dbReference>
<comment type="caution">
    <text evidence="9">The sequence shown here is derived from an EMBL/GenBank/DDBJ whole genome shotgun (WGS) entry which is preliminary data.</text>
</comment>
<feature type="domain" description="Dihydroorotate dehydrogenase catalytic" evidence="8">
    <location>
        <begin position="1"/>
        <end position="44"/>
    </location>
</feature>
<dbReference type="UniPathway" id="UPA00070"/>
<gene>
    <name evidence="9" type="ORF">EA686_17830</name>
</gene>
<comment type="pathway">
    <text evidence="2">Pyrimidine metabolism; UMP biosynthesis via de novo pathway.</text>
</comment>
<organism evidence="9 10">
    <name type="scientific">Acinetobacter baumannii</name>
    <dbReference type="NCBI Taxonomy" id="470"/>
    <lineage>
        <taxon>Bacteria</taxon>
        <taxon>Pseudomonadati</taxon>
        <taxon>Pseudomonadota</taxon>
        <taxon>Gammaproteobacteria</taxon>
        <taxon>Moraxellales</taxon>
        <taxon>Moraxellaceae</taxon>
        <taxon>Acinetobacter</taxon>
        <taxon>Acinetobacter calcoaceticus/baumannii complex</taxon>
    </lineage>
</organism>